<comment type="caution">
    <text evidence="1">The sequence shown here is derived from an EMBL/GenBank/DDBJ whole genome shotgun (WGS) entry which is preliminary data.</text>
</comment>
<sequence length="99" mass="11226">MFLAQIFHGNDGFASGPRIAWVTTIAAFRLRGKQLDQCKSDWWTIRKGKETSVGSPSSHRSFENAWISMLFNSQHSSGYSDGPGRTTLVIDYRTMVRLR</sequence>
<reference evidence="1 2" key="1">
    <citation type="submission" date="2024-01" db="EMBL/GenBank/DDBJ databases">
        <title>The genomes of 5 underutilized Papilionoideae crops provide insights into root nodulation and disease resistanc.</title>
        <authorList>
            <person name="Jiang F."/>
        </authorList>
    </citation>
    <scope>NUCLEOTIDE SEQUENCE [LARGE SCALE GENOMIC DNA]</scope>
    <source>
        <strain evidence="1">LVBAO_FW01</strain>
        <tissue evidence="1">Leaves</tissue>
    </source>
</reference>
<protein>
    <submittedName>
        <fullName evidence="1">Uncharacterized protein</fullName>
    </submittedName>
</protein>
<dbReference type="Proteomes" id="UP001367508">
    <property type="component" value="Unassembled WGS sequence"/>
</dbReference>
<gene>
    <name evidence="1" type="ORF">VNO77_03341</name>
</gene>
<keyword evidence="2" id="KW-1185">Reference proteome</keyword>
<name>A0AAN9MVB8_CANGL</name>
<accession>A0AAN9MVB8</accession>
<dbReference type="EMBL" id="JAYMYQ010000001">
    <property type="protein sequence ID" value="KAK7361291.1"/>
    <property type="molecule type" value="Genomic_DNA"/>
</dbReference>
<evidence type="ECO:0000313" key="1">
    <source>
        <dbReference type="EMBL" id="KAK7361291.1"/>
    </source>
</evidence>
<dbReference type="AlphaFoldDB" id="A0AAN9MVB8"/>
<organism evidence="1 2">
    <name type="scientific">Canavalia gladiata</name>
    <name type="common">Sword bean</name>
    <name type="synonym">Dolichos gladiatus</name>
    <dbReference type="NCBI Taxonomy" id="3824"/>
    <lineage>
        <taxon>Eukaryota</taxon>
        <taxon>Viridiplantae</taxon>
        <taxon>Streptophyta</taxon>
        <taxon>Embryophyta</taxon>
        <taxon>Tracheophyta</taxon>
        <taxon>Spermatophyta</taxon>
        <taxon>Magnoliopsida</taxon>
        <taxon>eudicotyledons</taxon>
        <taxon>Gunneridae</taxon>
        <taxon>Pentapetalae</taxon>
        <taxon>rosids</taxon>
        <taxon>fabids</taxon>
        <taxon>Fabales</taxon>
        <taxon>Fabaceae</taxon>
        <taxon>Papilionoideae</taxon>
        <taxon>50 kb inversion clade</taxon>
        <taxon>NPAAA clade</taxon>
        <taxon>indigoferoid/millettioid clade</taxon>
        <taxon>Phaseoleae</taxon>
        <taxon>Canavalia</taxon>
    </lineage>
</organism>
<proteinExistence type="predicted"/>
<evidence type="ECO:0000313" key="2">
    <source>
        <dbReference type="Proteomes" id="UP001367508"/>
    </source>
</evidence>